<feature type="coiled-coil region" evidence="1">
    <location>
        <begin position="17"/>
        <end position="44"/>
    </location>
</feature>
<comment type="caution">
    <text evidence="2">The sequence shown here is derived from an EMBL/GenBank/DDBJ whole genome shotgun (WGS) entry which is preliminary data.</text>
</comment>
<evidence type="ECO:0000313" key="2">
    <source>
        <dbReference type="EMBL" id="TCZ77177.1"/>
    </source>
</evidence>
<dbReference type="Proteomes" id="UP000295418">
    <property type="component" value="Unassembled WGS sequence"/>
</dbReference>
<evidence type="ECO:0000313" key="3">
    <source>
        <dbReference type="Proteomes" id="UP000295418"/>
    </source>
</evidence>
<proteinExistence type="predicted"/>
<keyword evidence="3" id="KW-1185">Reference proteome</keyword>
<accession>A0A4R4ECP8</accession>
<dbReference type="AlphaFoldDB" id="A0A4R4ECP8"/>
<keyword evidence="1" id="KW-0175">Coiled coil</keyword>
<dbReference type="InterPro" id="IPR025071">
    <property type="entry name" value="DUF3939"/>
</dbReference>
<dbReference type="Pfam" id="PF13075">
    <property type="entry name" value="DUF3939"/>
    <property type="match status" value="1"/>
</dbReference>
<name>A0A4R4ECP8_9BACL</name>
<dbReference type="EMBL" id="SKFG01000010">
    <property type="protein sequence ID" value="TCZ77177.1"/>
    <property type="molecule type" value="Genomic_DNA"/>
</dbReference>
<gene>
    <name evidence="2" type="ORF">E0485_12000</name>
</gene>
<dbReference type="OrthoDB" id="2352834at2"/>
<reference evidence="2 3" key="1">
    <citation type="submission" date="2019-03" db="EMBL/GenBank/DDBJ databases">
        <authorList>
            <person name="Kim M.K.M."/>
        </authorList>
    </citation>
    <scope>NUCLEOTIDE SEQUENCE [LARGE SCALE GENOMIC DNA]</scope>
    <source>
        <strain evidence="2 3">18JY21-1</strain>
    </source>
</reference>
<protein>
    <submittedName>
        <fullName evidence="2">DUF3939 domain-containing protein</fullName>
    </submittedName>
</protein>
<sequence length="159" mass="18866">MLRFWRREKKDAPTKPHTKLNLTLREVKEAINKYEETLTELGIKRTVLIEADNQINFELLAMFLGGVPDKKFYMSRETYEIFEEKDKHIPVYLDMVQGAVDDYISEKRKLPIIDNSSDQRVNFDLLIHNHNLKEKPTIPLFISNQSDMVTHDENWRQDS</sequence>
<dbReference type="RefSeq" id="WP_132418278.1">
    <property type="nucleotide sequence ID" value="NZ_SKFG01000010.1"/>
</dbReference>
<evidence type="ECO:0000256" key="1">
    <source>
        <dbReference type="SAM" id="Coils"/>
    </source>
</evidence>
<organism evidence="2 3">
    <name type="scientific">Paenibacillus albiflavus</name>
    <dbReference type="NCBI Taxonomy" id="2545760"/>
    <lineage>
        <taxon>Bacteria</taxon>
        <taxon>Bacillati</taxon>
        <taxon>Bacillota</taxon>
        <taxon>Bacilli</taxon>
        <taxon>Bacillales</taxon>
        <taxon>Paenibacillaceae</taxon>
        <taxon>Paenibacillus</taxon>
    </lineage>
</organism>